<reference evidence="1" key="1">
    <citation type="submission" date="2014-11" db="EMBL/GenBank/DDBJ databases">
        <authorList>
            <person name="Amaro Gonzalez C."/>
        </authorList>
    </citation>
    <scope>NUCLEOTIDE SEQUENCE</scope>
</reference>
<sequence>MLSRAKDILLRTRIHTQAPWALELKTPFTAQTLLCVYCSLTE</sequence>
<dbReference type="AlphaFoldDB" id="A0A0E9UVT0"/>
<accession>A0A0E9UVT0</accession>
<dbReference type="EMBL" id="GBXM01039494">
    <property type="protein sequence ID" value="JAH69083.1"/>
    <property type="molecule type" value="Transcribed_RNA"/>
</dbReference>
<protein>
    <submittedName>
        <fullName evidence="1">Uncharacterized protein</fullName>
    </submittedName>
</protein>
<proteinExistence type="predicted"/>
<reference evidence="1" key="2">
    <citation type="journal article" date="2015" name="Fish Shellfish Immunol.">
        <title>Early steps in the European eel (Anguilla anguilla)-Vibrio vulnificus interaction in the gills: Role of the RtxA13 toxin.</title>
        <authorList>
            <person name="Callol A."/>
            <person name="Pajuelo D."/>
            <person name="Ebbesson L."/>
            <person name="Teles M."/>
            <person name="MacKenzie S."/>
            <person name="Amaro C."/>
        </authorList>
    </citation>
    <scope>NUCLEOTIDE SEQUENCE</scope>
</reference>
<name>A0A0E9UVT0_ANGAN</name>
<evidence type="ECO:0000313" key="1">
    <source>
        <dbReference type="EMBL" id="JAH69083.1"/>
    </source>
</evidence>
<organism evidence="1">
    <name type="scientific">Anguilla anguilla</name>
    <name type="common">European freshwater eel</name>
    <name type="synonym">Muraena anguilla</name>
    <dbReference type="NCBI Taxonomy" id="7936"/>
    <lineage>
        <taxon>Eukaryota</taxon>
        <taxon>Metazoa</taxon>
        <taxon>Chordata</taxon>
        <taxon>Craniata</taxon>
        <taxon>Vertebrata</taxon>
        <taxon>Euteleostomi</taxon>
        <taxon>Actinopterygii</taxon>
        <taxon>Neopterygii</taxon>
        <taxon>Teleostei</taxon>
        <taxon>Anguilliformes</taxon>
        <taxon>Anguillidae</taxon>
        <taxon>Anguilla</taxon>
    </lineage>
</organism>